<dbReference type="InterPro" id="IPR033485">
    <property type="entry name" value="EMSY-LIKE_plant"/>
</dbReference>
<dbReference type="InterPro" id="IPR005491">
    <property type="entry name" value="ENT_dom"/>
</dbReference>
<keyword evidence="2" id="KW-0539">Nucleus</keyword>
<dbReference type="EMBL" id="JAVIJP010000013">
    <property type="protein sequence ID" value="KAL3645878.1"/>
    <property type="molecule type" value="Genomic_DNA"/>
</dbReference>
<organism evidence="5 6">
    <name type="scientific">Castilleja foliolosa</name>
    <dbReference type="NCBI Taxonomy" id="1961234"/>
    <lineage>
        <taxon>Eukaryota</taxon>
        <taxon>Viridiplantae</taxon>
        <taxon>Streptophyta</taxon>
        <taxon>Embryophyta</taxon>
        <taxon>Tracheophyta</taxon>
        <taxon>Spermatophyta</taxon>
        <taxon>Magnoliopsida</taxon>
        <taxon>eudicotyledons</taxon>
        <taxon>Gunneridae</taxon>
        <taxon>Pentapetalae</taxon>
        <taxon>asterids</taxon>
        <taxon>lamiids</taxon>
        <taxon>Lamiales</taxon>
        <taxon>Orobanchaceae</taxon>
        <taxon>Pedicularideae</taxon>
        <taxon>Castillejinae</taxon>
        <taxon>Castilleja</taxon>
    </lineage>
</organism>
<dbReference type="PROSITE" id="PS51138">
    <property type="entry name" value="ENT"/>
    <property type="match status" value="1"/>
</dbReference>
<dbReference type="SMART" id="SM00743">
    <property type="entry name" value="Agenet"/>
    <property type="match status" value="1"/>
</dbReference>
<evidence type="ECO:0000256" key="3">
    <source>
        <dbReference type="SAM" id="MobiDB-lite"/>
    </source>
</evidence>
<comment type="subcellular location">
    <subcellularLocation>
        <location evidence="1">Nucleus</location>
    </subcellularLocation>
</comment>
<dbReference type="GO" id="GO:0005634">
    <property type="term" value="C:nucleus"/>
    <property type="evidence" value="ECO:0007669"/>
    <property type="project" value="UniProtKB-SubCell"/>
</dbReference>
<comment type="caution">
    <text evidence="5">The sequence shown here is derived from an EMBL/GenBank/DDBJ whole genome shotgun (WGS) entry which is preliminary data.</text>
</comment>
<name>A0ABD3DUD4_9LAMI</name>
<proteinExistence type="predicted"/>
<dbReference type="InterPro" id="IPR036142">
    <property type="entry name" value="ENT_dom-like_sf"/>
</dbReference>
<dbReference type="SUPFAM" id="SSF158639">
    <property type="entry name" value="ENT-like"/>
    <property type="match status" value="1"/>
</dbReference>
<dbReference type="Proteomes" id="UP001632038">
    <property type="component" value="Unassembled WGS sequence"/>
</dbReference>
<evidence type="ECO:0000259" key="4">
    <source>
        <dbReference type="PROSITE" id="PS51138"/>
    </source>
</evidence>
<dbReference type="Pfam" id="PF03735">
    <property type="entry name" value="ENT"/>
    <property type="match status" value="1"/>
</dbReference>
<evidence type="ECO:0000256" key="1">
    <source>
        <dbReference type="ARBA" id="ARBA00004123"/>
    </source>
</evidence>
<dbReference type="Gene3D" id="1.10.1240.40">
    <property type="entry name" value="ENT domain"/>
    <property type="match status" value="1"/>
</dbReference>
<sequence>MRFKVGDKVEVFYQYSWKAGVIFDILGGQKEIKRNRKHWMLQKRYLVRLIGCLEDLVIDNSNIRTRRTWHDGKWILMGKSSRSSSRSGNDDIISKPSTSNCFRKMGPQHNTRPKNIRLTIQKSKNGSSIFEARNRRGRKLRVIEKVDENSDACSVGSCSITTQCLKTLNSHFLPMRTDDLGSDAESFNYGLGSRRKEVEEVSIRELELHAYRSTLGALYAFGPLSWEQEAMLTNLRILLHISNDEHLKELKCLISSKTICY</sequence>
<reference evidence="6" key="1">
    <citation type="journal article" date="2024" name="IScience">
        <title>Strigolactones Initiate the Formation of Haustorium-like Structures in Castilleja.</title>
        <authorList>
            <person name="Buerger M."/>
            <person name="Peterson D."/>
            <person name="Chory J."/>
        </authorList>
    </citation>
    <scope>NUCLEOTIDE SEQUENCE [LARGE SCALE GENOMIC DNA]</scope>
</reference>
<dbReference type="SMART" id="SM01191">
    <property type="entry name" value="ENT"/>
    <property type="match status" value="1"/>
</dbReference>
<dbReference type="InterPro" id="IPR014002">
    <property type="entry name" value="Agenet_dom_plant"/>
</dbReference>
<evidence type="ECO:0000313" key="5">
    <source>
        <dbReference type="EMBL" id="KAL3645878.1"/>
    </source>
</evidence>
<evidence type="ECO:0000256" key="2">
    <source>
        <dbReference type="ARBA" id="ARBA00023242"/>
    </source>
</evidence>
<dbReference type="AlphaFoldDB" id="A0ABD3DUD4"/>
<dbReference type="PANTHER" id="PTHR33432">
    <property type="entry name" value="PROTEIN EMSY-LIKE 4"/>
    <property type="match status" value="1"/>
</dbReference>
<accession>A0ABD3DUD4</accession>
<feature type="region of interest" description="Disordered" evidence="3">
    <location>
        <begin position="79"/>
        <end position="108"/>
    </location>
</feature>
<evidence type="ECO:0000313" key="6">
    <source>
        <dbReference type="Proteomes" id="UP001632038"/>
    </source>
</evidence>
<feature type="domain" description="ENT" evidence="4">
    <location>
        <begin position="199"/>
        <end position="261"/>
    </location>
</feature>
<protein>
    <recommendedName>
        <fullName evidence="4">ENT domain-containing protein</fullName>
    </recommendedName>
</protein>
<dbReference type="PANTHER" id="PTHR33432:SF33">
    <property type="entry name" value="OS03G0796400 PROTEIN"/>
    <property type="match status" value="1"/>
</dbReference>
<gene>
    <name evidence="5" type="ORF">CASFOL_011058</name>
</gene>
<keyword evidence="6" id="KW-1185">Reference proteome</keyword>